<proteinExistence type="predicted"/>
<dbReference type="AlphaFoldDB" id="A0A840SC22"/>
<accession>A0A840SC22</accession>
<dbReference type="EMBL" id="JACHFR010000002">
    <property type="protein sequence ID" value="MBB5219317.1"/>
    <property type="molecule type" value="Genomic_DNA"/>
</dbReference>
<evidence type="ECO:0000313" key="1">
    <source>
        <dbReference type="EMBL" id="MBB5219317.1"/>
    </source>
</evidence>
<comment type="caution">
    <text evidence="1">The sequence shown here is derived from an EMBL/GenBank/DDBJ whole genome shotgun (WGS) entry which is preliminary data.</text>
</comment>
<protein>
    <submittedName>
        <fullName evidence="1">Uncharacterized protein</fullName>
    </submittedName>
</protein>
<name>A0A840SC22_9SPIR</name>
<evidence type="ECO:0000313" key="2">
    <source>
        <dbReference type="Proteomes" id="UP000578697"/>
    </source>
</evidence>
<keyword evidence="2" id="KW-1185">Reference proteome</keyword>
<sequence length="35" mass="3941">MNIESEAVLRILFFKIIPKKKETVAMHIGSAIALK</sequence>
<gene>
    <name evidence="1" type="ORF">HNP77_001686</name>
</gene>
<dbReference type="Proteomes" id="UP000578697">
    <property type="component" value="Unassembled WGS sequence"/>
</dbReference>
<reference evidence="1 2" key="1">
    <citation type="submission" date="2020-08" db="EMBL/GenBank/DDBJ databases">
        <title>Genomic Encyclopedia of Type Strains, Phase IV (KMG-IV): sequencing the most valuable type-strain genomes for metagenomic binning, comparative biology and taxonomic classification.</title>
        <authorList>
            <person name="Goeker M."/>
        </authorList>
    </citation>
    <scope>NUCLEOTIDE SEQUENCE [LARGE SCALE GENOMIC DNA]</scope>
    <source>
        <strain evidence="1 2">DSM 103679</strain>
    </source>
</reference>
<organism evidence="1 2">
    <name type="scientific">Treponema rectale</name>
    <dbReference type="NCBI Taxonomy" id="744512"/>
    <lineage>
        <taxon>Bacteria</taxon>
        <taxon>Pseudomonadati</taxon>
        <taxon>Spirochaetota</taxon>
        <taxon>Spirochaetia</taxon>
        <taxon>Spirochaetales</taxon>
        <taxon>Treponemataceae</taxon>
        <taxon>Treponema</taxon>
    </lineage>
</organism>